<organism evidence="5 6">
    <name type="scientific">Paenibacillus sacheonensis</name>
    <dbReference type="NCBI Taxonomy" id="742054"/>
    <lineage>
        <taxon>Bacteria</taxon>
        <taxon>Bacillati</taxon>
        <taxon>Bacillota</taxon>
        <taxon>Bacilli</taxon>
        <taxon>Bacillales</taxon>
        <taxon>Paenibacillaceae</taxon>
        <taxon>Paenibacillus</taxon>
    </lineage>
</organism>
<dbReference type="GO" id="GO:0043565">
    <property type="term" value="F:sequence-specific DNA binding"/>
    <property type="evidence" value="ECO:0007669"/>
    <property type="project" value="InterPro"/>
</dbReference>
<dbReference type="SUPFAM" id="SSF46689">
    <property type="entry name" value="Homeodomain-like"/>
    <property type="match status" value="2"/>
</dbReference>
<proteinExistence type="predicted"/>
<name>A0A7X4YJC7_9BACL</name>
<protein>
    <submittedName>
        <fullName evidence="5">Helix-turn-helix domain-containing protein</fullName>
    </submittedName>
</protein>
<sequence>MDMTSPAAARPPSNAWMPSIHWAQYQRASNYQGPERRLYDFEIMAVLSGEITVHFIDEPETLRYYPGDLMFLSAAERHRIEIPASADTHMLGIHFDFFDDFEPTPDIPMVVDEDRVHGELFCQSPTGPDGERLFARKYPSLPADIVKSMELACEEFMTARAGYDLVTRGAMLLALAAILRQQNVPRRPASAAYLSGLRELADELGRSLHLSWPNAVLAERLNVSEDHFVRLFKEQFGVTPNQHVQHLRHQEAKRCLRETDMKVEAIGSSIGFASLHHFSHAFKRWQGVSPREYRKMCTIL</sequence>
<keyword evidence="1" id="KW-0805">Transcription regulation</keyword>
<dbReference type="Pfam" id="PF12833">
    <property type="entry name" value="HTH_18"/>
    <property type="match status" value="1"/>
</dbReference>
<dbReference type="InterPro" id="IPR050204">
    <property type="entry name" value="AraC_XylS_family_regulators"/>
</dbReference>
<keyword evidence="3" id="KW-0804">Transcription</keyword>
<dbReference type="PRINTS" id="PR00032">
    <property type="entry name" value="HTHARAC"/>
</dbReference>
<keyword evidence="6" id="KW-1185">Reference proteome</keyword>
<evidence type="ECO:0000256" key="3">
    <source>
        <dbReference type="ARBA" id="ARBA00023163"/>
    </source>
</evidence>
<gene>
    <name evidence="5" type="ORF">GT003_00090</name>
</gene>
<dbReference type="InterPro" id="IPR009057">
    <property type="entry name" value="Homeodomain-like_sf"/>
</dbReference>
<dbReference type="InterPro" id="IPR011051">
    <property type="entry name" value="RmlC_Cupin_sf"/>
</dbReference>
<evidence type="ECO:0000256" key="2">
    <source>
        <dbReference type="ARBA" id="ARBA00023125"/>
    </source>
</evidence>
<dbReference type="InterPro" id="IPR014710">
    <property type="entry name" value="RmlC-like_jellyroll"/>
</dbReference>
<dbReference type="PROSITE" id="PS01124">
    <property type="entry name" value="HTH_ARAC_FAMILY_2"/>
    <property type="match status" value="1"/>
</dbReference>
<keyword evidence="2" id="KW-0238">DNA-binding</keyword>
<dbReference type="PANTHER" id="PTHR46796">
    <property type="entry name" value="HTH-TYPE TRANSCRIPTIONAL ACTIVATOR RHAS-RELATED"/>
    <property type="match status" value="1"/>
</dbReference>
<accession>A0A7X4YJC7</accession>
<evidence type="ECO:0000259" key="4">
    <source>
        <dbReference type="PROSITE" id="PS01124"/>
    </source>
</evidence>
<dbReference type="AlphaFoldDB" id="A0A7X4YJC7"/>
<dbReference type="InterPro" id="IPR020449">
    <property type="entry name" value="Tscrpt_reg_AraC-type_HTH"/>
</dbReference>
<dbReference type="GO" id="GO:0003700">
    <property type="term" value="F:DNA-binding transcription factor activity"/>
    <property type="evidence" value="ECO:0007669"/>
    <property type="project" value="InterPro"/>
</dbReference>
<dbReference type="Proteomes" id="UP000558113">
    <property type="component" value="Unassembled WGS sequence"/>
</dbReference>
<reference evidence="5 6" key="1">
    <citation type="submission" date="2020-01" db="EMBL/GenBank/DDBJ databases">
        <title>Paenibacillus soybeanensis sp. nov. isolated from the nodules of soybean (Glycine max(L.) Merr).</title>
        <authorList>
            <person name="Wang H."/>
        </authorList>
    </citation>
    <scope>NUCLEOTIDE SEQUENCE [LARGE SCALE GENOMIC DNA]</scope>
    <source>
        <strain evidence="5 6">DSM 23054</strain>
    </source>
</reference>
<dbReference type="OrthoDB" id="625043at2"/>
<dbReference type="InterPro" id="IPR018060">
    <property type="entry name" value="HTH_AraC"/>
</dbReference>
<comment type="caution">
    <text evidence="5">The sequence shown here is derived from an EMBL/GenBank/DDBJ whole genome shotgun (WGS) entry which is preliminary data.</text>
</comment>
<dbReference type="SUPFAM" id="SSF51182">
    <property type="entry name" value="RmlC-like cupins"/>
    <property type="match status" value="1"/>
</dbReference>
<dbReference type="SMART" id="SM00342">
    <property type="entry name" value="HTH_ARAC"/>
    <property type="match status" value="1"/>
</dbReference>
<evidence type="ECO:0000313" key="6">
    <source>
        <dbReference type="Proteomes" id="UP000558113"/>
    </source>
</evidence>
<dbReference type="CDD" id="cd02208">
    <property type="entry name" value="cupin_RmlC-like"/>
    <property type="match status" value="1"/>
</dbReference>
<feature type="domain" description="HTH araC/xylS-type" evidence="4">
    <location>
        <begin position="198"/>
        <end position="296"/>
    </location>
</feature>
<dbReference type="Gene3D" id="2.60.120.10">
    <property type="entry name" value="Jelly Rolls"/>
    <property type="match status" value="1"/>
</dbReference>
<dbReference type="Gene3D" id="1.10.10.60">
    <property type="entry name" value="Homeodomain-like"/>
    <property type="match status" value="2"/>
</dbReference>
<evidence type="ECO:0000256" key="1">
    <source>
        <dbReference type="ARBA" id="ARBA00023015"/>
    </source>
</evidence>
<dbReference type="EMBL" id="JAAAMU010000001">
    <property type="protein sequence ID" value="NBC67390.1"/>
    <property type="molecule type" value="Genomic_DNA"/>
</dbReference>
<evidence type="ECO:0000313" key="5">
    <source>
        <dbReference type="EMBL" id="NBC67390.1"/>
    </source>
</evidence>